<sequence>MSERTVVLITGANRGIGKGLLSTYLSRTNHTVIAGLRDPFSPSSKELQSLPHGNQSQLLLVKLDSTSETDAMAAMQTLVSEYGISKLDIVIANAGVSKYFGSALITPAKEMLDHFTVNTMGPLLLFQATAPLLKAASAPKFVVISSGAGSITQVDKLPVENTAYGASKAALNFLTRRIHYENPYLVAFPINPGWLQTDLGNHAAKTAGQATAPVTVSDGVKGLIEQIDRATRQETSGKFMAYDGEELPW</sequence>
<organism evidence="4 5">
    <name type="scientific">Vermiconidia calcicola</name>
    <dbReference type="NCBI Taxonomy" id="1690605"/>
    <lineage>
        <taxon>Eukaryota</taxon>
        <taxon>Fungi</taxon>
        <taxon>Dikarya</taxon>
        <taxon>Ascomycota</taxon>
        <taxon>Pezizomycotina</taxon>
        <taxon>Dothideomycetes</taxon>
        <taxon>Dothideomycetidae</taxon>
        <taxon>Mycosphaerellales</taxon>
        <taxon>Extremaceae</taxon>
        <taxon>Vermiconidia</taxon>
    </lineage>
</organism>
<dbReference type="GO" id="GO:0005737">
    <property type="term" value="C:cytoplasm"/>
    <property type="evidence" value="ECO:0007669"/>
    <property type="project" value="TreeGrafter"/>
</dbReference>
<proteinExistence type="inferred from homology"/>
<dbReference type="GO" id="GO:0016491">
    <property type="term" value="F:oxidoreductase activity"/>
    <property type="evidence" value="ECO:0007669"/>
    <property type="project" value="UniProtKB-KW"/>
</dbReference>
<evidence type="ECO:0000313" key="5">
    <source>
        <dbReference type="Proteomes" id="UP001345827"/>
    </source>
</evidence>
<accession>A0AAV9PZ39</accession>
<gene>
    <name evidence="4" type="ORF">LTR25_008299</name>
</gene>
<dbReference type="Pfam" id="PF00106">
    <property type="entry name" value="adh_short"/>
    <property type="match status" value="1"/>
</dbReference>
<reference evidence="4 5" key="1">
    <citation type="submission" date="2023-06" db="EMBL/GenBank/DDBJ databases">
        <title>Black Yeasts Isolated from many extreme environments.</title>
        <authorList>
            <person name="Coleine C."/>
            <person name="Stajich J.E."/>
            <person name="Selbmann L."/>
        </authorList>
    </citation>
    <scope>NUCLEOTIDE SEQUENCE [LARGE SCALE GENOMIC DNA]</scope>
    <source>
        <strain evidence="4 5">CCFEE 5887</strain>
    </source>
</reference>
<protein>
    <recommendedName>
        <fullName evidence="6">Aflatoxin biosynthesis ketoreductase nor-1</fullName>
    </recommendedName>
</protein>
<dbReference type="InterPro" id="IPR002347">
    <property type="entry name" value="SDR_fam"/>
</dbReference>
<evidence type="ECO:0008006" key="6">
    <source>
        <dbReference type="Google" id="ProtNLM"/>
    </source>
</evidence>
<dbReference type="SUPFAM" id="SSF51735">
    <property type="entry name" value="NAD(P)-binding Rossmann-fold domains"/>
    <property type="match status" value="1"/>
</dbReference>
<dbReference type="CDD" id="cd05325">
    <property type="entry name" value="carb_red_sniffer_like_SDR_c"/>
    <property type="match status" value="1"/>
</dbReference>
<dbReference type="PRINTS" id="PR00081">
    <property type="entry name" value="GDHRDH"/>
</dbReference>
<dbReference type="Gene3D" id="3.40.50.720">
    <property type="entry name" value="NAD(P)-binding Rossmann-like Domain"/>
    <property type="match status" value="1"/>
</dbReference>
<dbReference type="EMBL" id="JAXLQG010000016">
    <property type="protein sequence ID" value="KAK5531969.1"/>
    <property type="molecule type" value="Genomic_DNA"/>
</dbReference>
<dbReference type="InterPro" id="IPR036291">
    <property type="entry name" value="NAD(P)-bd_dom_sf"/>
</dbReference>
<dbReference type="PANTHER" id="PTHR43544">
    <property type="entry name" value="SHORT-CHAIN DEHYDROGENASE/REDUCTASE"/>
    <property type="match status" value="1"/>
</dbReference>
<dbReference type="InterPro" id="IPR051468">
    <property type="entry name" value="Fungal_SecMetab_SDRs"/>
</dbReference>
<name>A0AAV9PZ39_9PEZI</name>
<keyword evidence="5" id="KW-1185">Reference proteome</keyword>
<dbReference type="PANTHER" id="PTHR43544:SF7">
    <property type="entry name" value="NADB-LER2"/>
    <property type="match status" value="1"/>
</dbReference>
<comment type="caution">
    <text evidence="4">The sequence shown here is derived from an EMBL/GenBank/DDBJ whole genome shotgun (WGS) entry which is preliminary data.</text>
</comment>
<evidence type="ECO:0000256" key="3">
    <source>
        <dbReference type="ARBA" id="ARBA00023002"/>
    </source>
</evidence>
<evidence type="ECO:0000256" key="1">
    <source>
        <dbReference type="ARBA" id="ARBA00006484"/>
    </source>
</evidence>
<dbReference type="Proteomes" id="UP001345827">
    <property type="component" value="Unassembled WGS sequence"/>
</dbReference>
<keyword evidence="2" id="KW-0521">NADP</keyword>
<evidence type="ECO:0000313" key="4">
    <source>
        <dbReference type="EMBL" id="KAK5531969.1"/>
    </source>
</evidence>
<keyword evidence="3" id="KW-0560">Oxidoreductase</keyword>
<dbReference type="AlphaFoldDB" id="A0AAV9PZ39"/>
<comment type="similarity">
    <text evidence="1">Belongs to the short-chain dehydrogenases/reductases (SDR) family.</text>
</comment>
<evidence type="ECO:0000256" key="2">
    <source>
        <dbReference type="ARBA" id="ARBA00022857"/>
    </source>
</evidence>